<dbReference type="EC" id="2.3.2.26" evidence="3"/>
<evidence type="ECO:0000256" key="5">
    <source>
        <dbReference type="ARBA" id="ARBA00022786"/>
    </source>
</evidence>
<evidence type="ECO:0000313" key="11">
    <source>
        <dbReference type="Proteomes" id="UP001174677"/>
    </source>
</evidence>
<feature type="domain" description="HECT" evidence="9">
    <location>
        <begin position="575"/>
        <end position="915"/>
    </location>
</feature>
<dbReference type="Gene3D" id="3.30.2410.10">
    <property type="entry name" value="Hect, E3 ligase catalytic domain"/>
    <property type="match status" value="1"/>
</dbReference>
<evidence type="ECO:0000256" key="1">
    <source>
        <dbReference type="ARBA" id="ARBA00000885"/>
    </source>
</evidence>
<dbReference type="InterPro" id="IPR050409">
    <property type="entry name" value="E3_ubiq-protein_ligase"/>
</dbReference>
<feature type="region of interest" description="Disordered" evidence="7">
    <location>
        <begin position="1"/>
        <end position="34"/>
    </location>
</feature>
<feature type="domain" description="Ubiquitin-like" evidence="8">
    <location>
        <begin position="115"/>
        <end position="191"/>
    </location>
</feature>
<dbReference type="EMBL" id="JARPOI010000005">
    <property type="protein sequence ID" value="KAJ9180842.1"/>
    <property type="molecule type" value="Genomic_DNA"/>
</dbReference>
<evidence type="ECO:0000256" key="6">
    <source>
        <dbReference type="PROSITE-ProRule" id="PRU00104"/>
    </source>
</evidence>
<gene>
    <name evidence="10" type="ORF">P3X46_009040</name>
</gene>
<comment type="pathway">
    <text evidence="2">Protein modification; protein ubiquitination.</text>
</comment>
<dbReference type="Pfam" id="PF00632">
    <property type="entry name" value="HECT"/>
    <property type="match status" value="1"/>
</dbReference>
<feature type="active site" description="Glycyl thioester intermediate" evidence="6">
    <location>
        <position position="881"/>
    </location>
</feature>
<comment type="catalytic activity">
    <reaction evidence="1">
        <text>S-ubiquitinyl-[E2 ubiquitin-conjugating enzyme]-L-cysteine + [acceptor protein]-L-lysine = [E2 ubiquitin-conjugating enzyme]-L-cysteine + N(6)-ubiquitinyl-[acceptor protein]-L-lysine.</text>
        <dbReference type="EC" id="2.3.2.26"/>
    </reaction>
</comment>
<dbReference type="PANTHER" id="PTHR11254:SF424">
    <property type="entry name" value="E3 UBIQUITIN-PROTEIN LIGASE UPL5"/>
    <property type="match status" value="1"/>
</dbReference>
<evidence type="ECO:0000256" key="7">
    <source>
        <dbReference type="SAM" id="MobiDB-lite"/>
    </source>
</evidence>
<feature type="compositionally biased region" description="Polar residues" evidence="7">
    <location>
        <begin position="70"/>
        <end position="86"/>
    </location>
</feature>
<dbReference type="SUPFAM" id="SSF56204">
    <property type="entry name" value="Hect, E3 ligase catalytic domain"/>
    <property type="match status" value="1"/>
</dbReference>
<dbReference type="InterPro" id="IPR000569">
    <property type="entry name" value="HECT_dom"/>
</dbReference>
<feature type="region of interest" description="Disordered" evidence="7">
    <location>
        <begin position="70"/>
        <end position="89"/>
    </location>
</feature>
<protein>
    <recommendedName>
        <fullName evidence="3">HECT-type E3 ubiquitin transferase</fullName>
        <ecNumber evidence="3">2.3.2.26</ecNumber>
    </recommendedName>
</protein>
<dbReference type="Gene3D" id="3.10.20.90">
    <property type="entry name" value="Phosphatidylinositol 3-kinase Catalytic Subunit, Chain A, domain 1"/>
    <property type="match status" value="1"/>
</dbReference>
<dbReference type="InterPro" id="IPR000626">
    <property type="entry name" value="Ubiquitin-like_dom"/>
</dbReference>
<evidence type="ECO:0000256" key="4">
    <source>
        <dbReference type="ARBA" id="ARBA00022679"/>
    </source>
</evidence>
<sequence>MSLLQSSTVDCPSQRSSTTAAPVVTGHDHRVSSKRKLDDYAPTLEDDDDLYFSDLVSVRMRKDQSLAVDSSFTGKNQSLSPSSSSHFDTRVSDAKSAHCSCSSSPPGSTRSAYRLQFFIRMISDGNHIVIHANSDDTVKSLHERIQAITGIPVIEQRLIYKGKQLQWEQSLAECSIQNDAGLHLVGRMRSTKHPQTCQLIDDIVSFISRLCKTGLPCHLNASKHIKSLINEFFTLTPKDDNETAIGHLQIFMSSSTPAALVMLYVSTIKGNKECAESSIKYFLNSCRSSLPKPLHTQCAPIVLEFCKLLRKVAYDDPLYLSCRSTLGSLLETIGISRGLSKYDGGEDVKGLIVIQDIFPFVNELANRLSRDLVLSMESTTSTGPGSSDVRDFSAFLLPLHTTITEHVGFQGPISVPLNKRGFSHTLYVEEIEQLHVIFSDLLVKMDNCLTRMESCLPLKPNGEGESNRTAWSQYLAILKELNNIAKLYKNAEEQFWAVLRLRKASLCVLIVKYAKRNDDHQWLLQHKDVTDFESRRHLAMMLFPEVKEDYEELHEMLIDRSHLLAESFEYIARADPEALHGGLFMEFKNEEATGPGVLREWFFLVVQALFDQQNALFVACPNDLRRFYPNPASKVDPMHLDYFTFSGRVIGLALMHKVQVGIIFDRVFFLQLAGRHISLEDIHNADPYLYNSCKQILEMDADFIDSDALGLTFVREVEELGSRRVVELCPDGKSISVTSKNREEYVNLLIRHRFVISTSDQVSRFARGFADILCNSGLQTFFFQSLELEDLDWMLYGSENAVCVEDWKAHTEYNGYKETDPLISWFWEIVAEMSAEQRKVLLFFWTSVKYLPVEGFRGLASKLYIYKSSEPHNRLPSSHTCFYRLCFPPYSSMDVMQDRLNVITREHVGCSFGTW</sequence>
<dbReference type="Pfam" id="PF00240">
    <property type="entry name" value="ubiquitin"/>
    <property type="match status" value="1"/>
</dbReference>
<feature type="compositionally biased region" description="Polar residues" evidence="7">
    <location>
        <begin position="1"/>
        <end position="20"/>
    </location>
</feature>
<evidence type="ECO:0000259" key="9">
    <source>
        <dbReference type="PROSITE" id="PS50237"/>
    </source>
</evidence>
<dbReference type="SMART" id="SM00213">
    <property type="entry name" value="UBQ"/>
    <property type="match status" value="1"/>
</dbReference>
<evidence type="ECO:0000259" key="8">
    <source>
        <dbReference type="PROSITE" id="PS50053"/>
    </source>
</evidence>
<evidence type="ECO:0000256" key="3">
    <source>
        <dbReference type="ARBA" id="ARBA00012485"/>
    </source>
</evidence>
<dbReference type="PROSITE" id="PS50237">
    <property type="entry name" value="HECT"/>
    <property type="match status" value="1"/>
</dbReference>
<dbReference type="CDD" id="cd00078">
    <property type="entry name" value="HECTc"/>
    <property type="match status" value="1"/>
</dbReference>
<evidence type="ECO:0000313" key="10">
    <source>
        <dbReference type="EMBL" id="KAJ9180842.1"/>
    </source>
</evidence>
<dbReference type="InterPro" id="IPR035983">
    <property type="entry name" value="Hect_E3_ubiquitin_ligase"/>
</dbReference>
<keyword evidence="11" id="KW-1185">Reference proteome</keyword>
<dbReference type="PROSITE" id="PS50053">
    <property type="entry name" value="UBIQUITIN_2"/>
    <property type="match status" value="1"/>
</dbReference>
<comment type="caution">
    <text evidence="10">The sequence shown here is derived from an EMBL/GenBank/DDBJ whole genome shotgun (WGS) entry which is preliminary data.</text>
</comment>
<dbReference type="PANTHER" id="PTHR11254">
    <property type="entry name" value="HECT DOMAIN UBIQUITIN-PROTEIN LIGASE"/>
    <property type="match status" value="1"/>
</dbReference>
<evidence type="ECO:0000256" key="2">
    <source>
        <dbReference type="ARBA" id="ARBA00004906"/>
    </source>
</evidence>
<keyword evidence="4" id="KW-0808">Transferase</keyword>
<dbReference type="Proteomes" id="UP001174677">
    <property type="component" value="Chromosome 5"/>
</dbReference>
<dbReference type="SMART" id="SM00119">
    <property type="entry name" value="HECTc"/>
    <property type="match status" value="1"/>
</dbReference>
<dbReference type="InterPro" id="IPR029071">
    <property type="entry name" value="Ubiquitin-like_domsf"/>
</dbReference>
<dbReference type="Gene3D" id="3.90.1750.10">
    <property type="entry name" value="Hect, E3 ligase catalytic domains"/>
    <property type="match status" value="1"/>
</dbReference>
<dbReference type="InterPro" id="IPR019956">
    <property type="entry name" value="Ubiquitin_dom"/>
</dbReference>
<organism evidence="10 11">
    <name type="scientific">Hevea brasiliensis</name>
    <name type="common">Para rubber tree</name>
    <name type="synonym">Siphonia brasiliensis</name>
    <dbReference type="NCBI Taxonomy" id="3981"/>
    <lineage>
        <taxon>Eukaryota</taxon>
        <taxon>Viridiplantae</taxon>
        <taxon>Streptophyta</taxon>
        <taxon>Embryophyta</taxon>
        <taxon>Tracheophyta</taxon>
        <taxon>Spermatophyta</taxon>
        <taxon>Magnoliopsida</taxon>
        <taxon>eudicotyledons</taxon>
        <taxon>Gunneridae</taxon>
        <taxon>Pentapetalae</taxon>
        <taxon>rosids</taxon>
        <taxon>fabids</taxon>
        <taxon>Malpighiales</taxon>
        <taxon>Euphorbiaceae</taxon>
        <taxon>Crotonoideae</taxon>
        <taxon>Micrandreae</taxon>
        <taxon>Hevea</taxon>
    </lineage>
</organism>
<proteinExistence type="predicted"/>
<dbReference type="Gene3D" id="3.30.2160.10">
    <property type="entry name" value="Hect, E3 ligase catalytic domain"/>
    <property type="match status" value="1"/>
</dbReference>
<dbReference type="SUPFAM" id="SSF54236">
    <property type="entry name" value="Ubiquitin-like"/>
    <property type="match status" value="1"/>
</dbReference>
<accession>A0ABQ9MKL4</accession>
<reference evidence="10" key="1">
    <citation type="journal article" date="2023" name="Plant Biotechnol. J.">
        <title>Chromosome-level wild Hevea brasiliensis genome provides new tools for genomic-assisted breeding and valuable loci to elevate rubber yield.</title>
        <authorList>
            <person name="Cheng H."/>
            <person name="Song X."/>
            <person name="Hu Y."/>
            <person name="Wu T."/>
            <person name="Yang Q."/>
            <person name="An Z."/>
            <person name="Feng S."/>
            <person name="Deng Z."/>
            <person name="Wu W."/>
            <person name="Zeng X."/>
            <person name="Tu M."/>
            <person name="Wang X."/>
            <person name="Huang H."/>
        </authorList>
    </citation>
    <scope>NUCLEOTIDE SEQUENCE</scope>
    <source>
        <strain evidence="10">MT/VB/25A 57/8</strain>
    </source>
</reference>
<name>A0ABQ9MKL4_HEVBR</name>
<dbReference type="PRINTS" id="PR00348">
    <property type="entry name" value="UBIQUITIN"/>
</dbReference>
<keyword evidence="5 6" id="KW-0833">Ubl conjugation pathway</keyword>